<accession>Q2FAT9</accession>
<dbReference type="Proteomes" id="UP000115582">
    <property type="component" value="Segment"/>
</dbReference>
<evidence type="ECO:0000313" key="2">
    <source>
        <dbReference type="Proteomes" id="UP000115582"/>
    </source>
</evidence>
<sequence length="150" mass="17014">MFSMMFPTIVSFAVTPFVAKAQSCEIQGICGACKSDSIASFVWKTRSGTRIVWTSVSDNCYSRFLGFFCHRCWSCRYTNSVIWNRLRTRSRASKMSWKSGWSTLIRIPASSLHPGVVQAHQNLHLFMLPANITLHGVFIVASWGSWRPNI</sequence>
<dbReference type="EMBL" id="DQ120516">
    <property type="protein sequence ID" value="AAZ80530.1"/>
    <property type="molecule type" value="Genomic_DNA"/>
</dbReference>
<organism evidence="1 2">
    <name type="scientific">Rhesus cytomegalovirus (strain 68-1)</name>
    <name type="common">RhCMV</name>
    <dbReference type="NCBI Taxonomy" id="47929"/>
    <lineage>
        <taxon>Viruses</taxon>
        <taxon>Duplodnaviria</taxon>
        <taxon>Heunggongvirae</taxon>
        <taxon>Peploviricota</taxon>
        <taxon>Herviviricetes</taxon>
        <taxon>Herpesvirales</taxon>
        <taxon>Orthoherpesviridae</taxon>
        <taxon>Betaherpesvirinae</taxon>
        <taxon>Cytomegalovirus</taxon>
        <taxon>Cytomegalovirus macacinebeta3</taxon>
    </lineage>
</organism>
<proteinExistence type="predicted"/>
<protein>
    <submittedName>
        <fullName evidence="1">Rh32</fullName>
    </submittedName>
</protein>
<reference evidence="1 2" key="1">
    <citation type="journal article" date="2006" name="J. Virol.">
        <title>Genomic sequence of rhesus cytomegalovirus 180.92: insights into the coding potential of rhesus cytomegalovirus.</title>
        <authorList>
            <person name="Rivailler P."/>
            <person name="Kaur A."/>
            <person name="Johnson R.P."/>
            <person name="Wang F."/>
        </authorList>
    </citation>
    <scope>NUCLEOTIDE SEQUENCE [LARGE SCALE GENOMIC DNA]</scope>
    <source>
        <strain evidence="1">CMV 180.92</strain>
    </source>
</reference>
<organismHost>
    <name type="scientific">Macaca mulatta</name>
    <name type="common">Rhesus macaque</name>
    <dbReference type="NCBI Taxonomy" id="9544"/>
</organismHost>
<evidence type="ECO:0000313" key="1">
    <source>
        <dbReference type="EMBL" id="AAZ80530.1"/>
    </source>
</evidence>
<name>Q2FAT9_RHCM6</name>